<keyword evidence="2" id="KW-1185">Reference proteome</keyword>
<dbReference type="OrthoDB" id="2448229at2759"/>
<protein>
    <submittedName>
        <fullName evidence="1">11187_t:CDS:1</fullName>
    </submittedName>
</protein>
<dbReference type="AlphaFoldDB" id="A0A9N9EBL5"/>
<feature type="non-terminal residue" evidence="1">
    <location>
        <position position="1"/>
    </location>
</feature>
<proteinExistence type="predicted"/>
<dbReference type="EMBL" id="CAJVPQ010005490">
    <property type="protein sequence ID" value="CAG8670951.1"/>
    <property type="molecule type" value="Genomic_DNA"/>
</dbReference>
<gene>
    <name evidence="1" type="ORF">FCALED_LOCUS12016</name>
</gene>
<sequence length="76" mass="8977">NEEDNINIKKIAYKELYEEKYQEYILNSPAEFEGSVRPDITAKELFSETVKTKFRLKSLSIAKHDNLKNYLHTHTT</sequence>
<evidence type="ECO:0000313" key="2">
    <source>
        <dbReference type="Proteomes" id="UP000789570"/>
    </source>
</evidence>
<evidence type="ECO:0000313" key="1">
    <source>
        <dbReference type="EMBL" id="CAG8670951.1"/>
    </source>
</evidence>
<reference evidence="1" key="1">
    <citation type="submission" date="2021-06" db="EMBL/GenBank/DDBJ databases">
        <authorList>
            <person name="Kallberg Y."/>
            <person name="Tangrot J."/>
            <person name="Rosling A."/>
        </authorList>
    </citation>
    <scope>NUCLEOTIDE SEQUENCE</scope>
    <source>
        <strain evidence="1">UK204</strain>
    </source>
</reference>
<dbReference type="Proteomes" id="UP000789570">
    <property type="component" value="Unassembled WGS sequence"/>
</dbReference>
<comment type="caution">
    <text evidence="1">The sequence shown here is derived from an EMBL/GenBank/DDBJ whole genome shotgun (WGS) entry which is preliminary data.</text>
</comment>
<name>A0A9N9EBL5_9GLOM</name>
<organism evidence="1 2">
    <name type="scientific">Funneliformis caledonium</name>
    <dbReference type="NCBI Taxonomy" id="1117310"/>
    <lineage>
        <taxon>Eukaryota</taxon>
        <taxon>Fungi</taxon>
        <taxon>Fungi incertae sedis</taxon>
        <taxon>Mucoromycota</taxon>
        <taxon>Glomeromycotina</taxon>
        <taxon>Glomeromycetes</taxon>
        <taxon>Glomerales</taxon>
        <taxon>Glomeraceae</taxon>
        <taxon>Funneliformis</taxon>
    </lineage>
</organism>
<accession>A0A9N9EBL5</accession>